<dbReference type="GO" id="GO:0000045">
    <property type="term" value="P:autophagosome assembly"/>
    <property type="evidence" value="ECO:0007669"/>
    <property type="project" value="TreeGrafter"/>
</dbReference>
<evidence type="ECO:0000259" key="8">
    <source>
        <dbReference type="Pfam" id="PF04108"/>
    </source>
</evidence>
<proteinExistence type="inferred from homology"/>
<dbReference type="OrthoDB" id="1937984at2759"/>
<dbReference type="EMBL" id="ML213514">
    <property type="protein sequence ID" value="TFK50263.1"/>
    <property type="molecule type" value="Genomic_DNA"/>
</dbReference>
<evidence type="ECO:0000256" key="2">
    <source>
        <dbReference type="ARBA" id="ARBA00013806"/>
    </source>
</evidence>
<gene>
    <name evidence="9" type="ORF">OE88DRAFT_1661948</name>
</gene>
<keyword evidence="5" id="KW-0472">Membrane</keyword>
<dbReference type="GO" id="GO:0034727">
    <property type="term" value="P:piecemeal microautophagy of the nucleus"/>
    <property type="evidence" value="ECO:0007669"/>
    <property type="project" value="TreeGrafter"/>
</dbReference>
<protein>
    <recommendedName>
        <fullName evidence="2 6">Autophagy-related protein 17</fullName>
    </recommendedName>
</protein>
<dbReference type="GO" id="GO:1990316">
    <property type="term" value="C:Atg1/ULK1 kinase complex"/>
    <property type="evidence" value="ECO:0007669"/>
    <property type="project" value="TreeGrafter"/>
</dbReference>
<keyword evidence="3 6" id="KW-0963">Cytoplasm</keyword>
<comment type="function">
    <text evidence="6">Autophagy-specific protein that functions in response to autophagy-inducing signals as a scaffold to recruit other ATG proteins to organize preautophagosomal structure (PAS) formation. Modulates the timing and magnitude of the autophagy response, such as the size of the sequestering vesicles. Plays particularly a role in pexophagy and nucleophagy.</text>
</comment>
<keyword evidence="4 6" id="KW-0072">Autophagy</keyword>
<evidence type="ECO:0000256" key="6">
    <source>
        <dbReference type="RuleBase" id="RU368080"/>
    </source>
</evidence>
<evidence type="ECO:0000313" key="9">
    <source>
        <dbReference type="EMBL" id="TFK50263.1"/>
    </source>
</evidence>
<keyword evidence="10" id="KW-1185">Reference proteome</keyword>
<dbReference type="GO" id="GO:0034045">
    <property type="term" value="C:phagophore assembly site membrane"/>
    <property type="evidence" value="ECO:0007669"/>
    <property type="project" value="UniProtKB-SubCell"/>
</dbReference>
<evidence type="ECO:0000256" key="1">
    <source>
        <dbReference type="ARBA" id="ARBA00006259"/>
    </source>
</evidence>
<comment type="similarity">
    <text evidence="1 6">Belongs to the ATG17 family.</text>
</comment>
<reference evidence="9 10" key="1">
    <citation type="journal article" date="2019" name="Nat. Ecol. Evol.">
        <title>Megaphylogeny resolves global patterns of mushroom evolution.</title>
        <authorList>
            <person name="Varga T."/>
            <person name="Krizsan K."/>
            <person name="Foldi C."/>
            <person name="Dima B."/>
            <person name="Sanchez-Garcia M."/>
            <person name="Sanchez-Ramirez S."/>
            <person name="Szollosi G.J."/>
            <person name="Szarkandi J.G."/>
            <person name="Papp V."/>
            <person name="Albert L."/>
            <person name="Andreopoulos W."/>
            <person name="Angelini C."/>
            <person name="Antonin V."/>
            <person name="Barry K.W."/>
            <person name="Bougher N.L."/>
            <person name="Buchanan P."/>
            <person name="Buyck B."/>
            <person name="Bense V."/>
            <person name="Catcheside P."/>
            <person name="Chovatia M."/>
            <person name="Cooper J."/>
            <person name="Damon W."/>
            <person name="Desjardin D."/>
            <person name="Finy P."/>
            <person name="Geml J."/>
            <person name="Haridas S."/>
            <person name="Hughes K."/>
            <person name="Justo A."/>
            <person name="Karasinski D."/>
            <person name="Kautmanova I."/>
            <person name="Kiss B."/>
            <person name="Kocsube S."/>
            <person name="Kotiranta H."/>
            <person name="LaButti K.M."/>
            <person name="Lechner B.E."/>
            <person name="Liimatainen K."/>
            <person name="Lipzen A."/>
            <person name="Lukacs Z."/>
            <person name="Mihaltcheva S."/>
            <person name="Morgado L.N."/>
            <person name="Niskanen T."/>
            <person name="Noordeloos M.E."/>
            <person name="Ohm R.A."/>
            <person name="Ortiz-Santana B."/>
            <person name="Ovrebo C."/>
            <person name="Racz N."/>
            <person name="Riley R."/>
            <person name="Savchenko A."/>
            <person name="Shiryaev A."/>
            <person name="Soop K."/>
            <person name="Spirin V."/>
            <person name="Szebenyi C."/>
            <person name="Tomsovsky M."/>
            <person name="Tulloss R.E."/>
            <person name="Uehling J."/>
            <person name="Grigoriev I.V."/>
            <person name="Vagvolgyi C."/>
            <person name="Papp T."/>
            <person name="Martin F.M."/>
            <person name="Miettinen O."/>
            <person name="Hibbett D.S."/>
            <person name="Nagy L.G."/>
        </authorList>
    </citation>
    <scope>NUCLEOTIDE SEQUENCE [LARGE SCALE GENOMIC DNA]</scope>
    <source>
        <strain evidence="9 10">OMC1185</strain>
    </source>
</reference>
<dbReference type="GO" id="GO:0000422">
    <property type="term" value="P:autophagy of mitochondrion"/>
    <property type="evidence" value="ECO:0007669"/>
    <property type="project" value="TreeGrafter"/>
</dbReference>
<sequence length="472" mass="52301">MSTSPDQPHIVSLVLQSKKALQHGESLCSRASSISSASAQCAIDVLALDAKVKWISNAVLEQLKLAASVAKNMETKRLEIERQAKQWDSQKSQRADALDAILESLGGQVVPRGFHETSSDTSLFGSQHSEDEEHASPNGTGVDGIDRKKTGSGNDRSGWKSLRDFVDERAIDEMLESMENDRAGLEDVLSTTADYPTTLSGHITTIRDSLPKESHVPTIESVLLAQDKASTDMAGHLESLAAHYEQMAGALRDHEAGDAFSEDDLQDMNRDTEELPAIIVELEENVSTIGRLHEQLQRAKTAAQEHISLHRAVLDDLDELGEIMTDMLQHQEQIQADCVERLSHLQAHLMTLEDLRHKYTSYQFSYNKLLIEIARRRQYCEAAENIVKGMMAQLEAMTEEEHIVRQEFNAEHGQYLPSDLCPSIEDPPTNWEIVPYGGEREDVLPDIDNDLLVEAKDRTAGSEAGLGASQSL</sequence>
<dbReference type="Proteomes" id="UP000305948">
    <property type="component" value="Unassembled WGS sequence"/>
</dbReference>
<dbReference type="GO" id="GO:0060090">
    <property type="term" value="F:molecular adaptor activity"/>
    <property type="evidence" value="ECO:0007669"/>
    <property type="project" value="TreeGrafter"/>
</dbReference>
<organism evidence="9 10">
    <name type="scientific">Heliocybe sulcata</name>
    <dbReference type="NCBI Taxonomy" id="5364"/>
    <lineage>
        <taxon>Eukaryota</taxon>
        <taxon>Fungi</taxon>
        <taxon>Dikarya</taxon>
        <taxon>Basidiomycota</taxon>
        <taxon>Agaricomycotina</taxon>
        <taxon>Agaricomycetes</taxon>
        <taxon>Gloeophyllales</taxon>
        <taxon>Gloeophyllaceae</taxon>
        <taxon>Heliocybe</taxon>
    </lineage>
</organism>
<evidence type="ECO:0000256" key="3">
    <source>
        <dbReference type="ARBA" id="ARBA00022490"/>
    </source>
</evidence>
<dbReference type="InterPro" id="IPR007240">
    <property type="entry name" value="Atg17"/>
</dbReference>
<dbReference type="PANTHER" id="PTHR28005">
    <property type="entry name" value="AUTOPHAGY-RELATED PROTEIN 17"/>
    <property type="match status" value="1"/>
</dbReference>
<name>A0A5C3MZA3_9AGAM</name>
<dbReference type="AlphaFoldDB" id="A0A5C3MZA3"/>
<dbReference type="InterPro" id="IPR045326">
    <property type="entry name" value="ATG17-like_dom"/>
</dbReference>
<evidence type="ECO:0000256" key="4">
    <source>
        <dbReference type="ARBA" id="ARBA00023006"/>
    </source>
</evidence>
<evidence type="ECO:0000256" key="5">
    <source>
        <dbReference type="ARBA" id="ARBA00023136"/>
    </source>
</evidence>
<dbReference type="Pfam" id="PF04108">
    <property type="entry name" value="ATG17_like"/>
    <property type="match status" value="1"/>
</dbReference>
<dbReference type="PANTHER" id="PTHR28005:SF1">
    <property type="entry name" value="AUTOPHAGY-RELATED PROTEIN 17"/>
    <property type="match status" value="1"/>
</dbReference>
<dbReference type="GO" id="GO:0030295">
    <property type="term" value="F:protein kinase activator activity"/>
    <property type="evidence" value="ECO:0007669"/>
    <property type="project" value="TreeGrafter"/>
</dbReference>
<evidence type="ECO:0000313" key="10">
    <source>
        <dbReference type="Proteomes" id="UP000305948"/>
    </source>
</evidence>
<accession>A0A5C3MZA3</accession>
<evidence type="ECO:0000256" key="7">
    <source>
        <dbReference type="SAM" id="MobiDB-lite"/>
    </source>
</evidence>
<dbReference type="STRING" id="5364.A0A5C3MZA3"/>
<feature type="domain" description="Autophagy protein ATG17-like" evidence="8">
    <location>
        <begin position="21"/>
        <end position="416"/>
    </location>
</feature>
<comment type="subcellular location">
    <subcellularLocation>
        <location evidence="6">Cytoplasm</location>
    </subcellularLocation>
    <subcellularLocation>
        <location evidence="6">Preautophagosomal structure membrane</location>
        <topology evidence="6">Peripheral membrane protein</topology>
    </subcellularLocation>
</comment>
<feature type="region of interest" description="Disordered" evidence="7">
    <location>
        <begin position="116"/>
        <end position="159"/>
    </location>
</feature>